<dbReference type="RefSeq" id="WP_261519860.1">
    <property type="nucleotide sequence ID" value="NZ_JAODNW010000007.1"/>
</dbReference>
<dbReference type="InterPro" id="IPR003779">
    <property type="entry name" value="CMD-like"/>
</dbReference>
<dbReference type="PANTHER" id="PTHR35446:SF3">
    <property type="entry name" value="CMD DOMAIN-CONTAINING PROTEIN"/>
    <property type="match status" value="1"/>
</dbReference>
<dbReference type="Gene3D" id="1.20.1290.10">
    <property type="entry name" value="AhpD-like"/>
    <property type="match status" value="1"/>
</dbReference>
<reference evidence="2 3" key="1">
    <citation type="submission" date="2024-09" db="EMBL/GenBank/DDBJ databases">
        <authorList>
            <person name="Sun Q."/>
            <person name="Mori K."/>
        </authorList>
    </citation>
    <scope>NUCLEOTIDE SEQUENCE [LARGE SCALE GENOMIC DNA]</scope>
    <source>
        <strain evidence="2 3">CCM 8543</strain>
    </source>
</reference>
<evidence type="ECO:0000313" key="3">
    <source>
        <dbReference type="Proteomes" id="UP001589755"/>
    </source>
</evidence>
<organism evidence="2 3">
    <name type="scientific">Chelativorans intermedius</name>
    <dbReference type="NCBI Taxonomy" id="515947"/>
    <lineage>
        <taxon>Bacteria</taxon>
        <taxon>Pseudomonadati</taxon>
        <taxon>Pseudomonadota</taxon>
        <taxon>Alphaproteobacteria</taxon>
        <taxon>Hyphomicrobiales</taxon>
        <taxon>Phyllobacteriaceae</taxon>
        <taxon>Chelativorans</taxon>
    </lineage>
</organism>
<dbReference type="SUPFAM" id="SSF69118">
    <property type="entry name" value="AhpD-like"/>
    <property type="match status" value="1"/>
</dbReference>
<protein>
    <submittedName>
        <fullName evidence="2">Carboxymuconolactone decarboxylase family protein</fullName>
    </submittedName>
</protein>
<evidence type="ECO:0000313" key="2">
    <source>
        <dbReference type="EMBL" id="MFC0208313.1"/>
    </source>
</evidence>
<dbReference type="InterPro" id="IPR029032">
    <property type="entry name" value="AhpD-like"/>
</dbReference>
<dbReference type="Pfam" id="PF02627">
    <property type="entry name" value="CMD"/>
    <property type="match status" value="1"/>
</dbReference>
<comment type="caution">
    <text evidence="2">The sequence shown here is derived from an EMBL/GenBank/DDBJ whole genome shotgun (WGS) entry which is preliminary data.</text>
</comment>
<evidence type="ECO:0000259" key="1">
    <source>
        <dbReference type="Pfam" id="PF02627"/>
    </source>
</evidence>
<accession>A0ABV6D6M6</accession>
<gene>
    <name evidence="2" type="ORF">ACFFJ2_07875</name>
</gene>
<dbReference type="PANTHER" id="PTHR35446">
    <property type="entry name" value="SI:CH211-175M2.5"/>
    <property type="match status" value="1"/>
</dbReference>
<name>A0ABV6D6M6_9HYPH</name>
<feature type="domain" description="Carboxymuconolactone decarboxylase-like" evidence="1">
    <location>
        <begin position="41"/>
        <end position="102"/>
    </location>
</feature>
<dbReference type="Proteomes" id="UP001589755">
    <property type="component" value="Unassembled WGS sequence"/>
</dbReference>
<dbReference type="EMBL" id="JBHLXD010000010">
    <property type="protein sequence ID" value="MFC0208313.1"/>
    <property type="molecule type" value="Genomic_DNA"/>
</dbReference>
<keyword evidence="3" id="KW-1185">Reference proteome</keyword>
<proteinExistence type="predicted"/>
<sequence>MHSFQIHTPDTAPEPSRALLREVGENWGFIPNLHGALAASPAALKAYEALFALAEETDFTPVERQVAFLTVSTFHGCEYCVAAHTFLARQAELPEAELAALRGGRPLEDARLEALRRFVLALVHERGKLEAREVEAFMHAGYETRHVLDLLVIIAAKTVSNYANHLVATPKETFMADPALAWSARK</sequence>